<name>A0A1A0HAU0_9ASCO</name>
<dbReference type="EMBL" id="LXTC01000003">
    <property type="protein sequence ID" value="OBA21131.1"/>
    <property type="molecule type" value="Genomic_DNA"/>
</dbReference>
<evidence type="ECO:0000256" key="4">
    <source>
        <dbReference type="PROSITE-ProRule" id="PRU00267"/>
    </source>
</evidence>
<keyword evidence="2 4" id="KW-0238">DNA-binding</keyword>
<dbReference type="Pfam" id="PF00505">
    <property type="entry name" value="HMG_box"/>
    <property type="match status" value="1"/>
</dbReference>
<dbReference type="Proteomes" id="UP000092555">
    <property type="component" value="Unassembled WGS sequence"/>
</dbReference>
<dbReference type="GO" id="GO:0000978">
    <property type="term" value="F:RNA polymerase II cis-regulatory region sequence-specific DNA binding"/>
    <property type="evidence" value="ECO:0007669"/>
    <property type="project" value="TreeGrafter"/>
</dbReference>
<dbReference type="GO" id="GO:0030154">
    <property type="term" value="P:cell differentiation"/>
    <property type="evidence" value="ECO:0007669"/>
    <property type="project" value="TreeGrafter"/>
</dbReference>
<feature type="region of interest" description="Disordered" evidence="5">
    <location>
        <begin position="84"/>
        <end position="139"/>
    </location>
</feature>
<keyword evidence="1" id="KW-0805">Transcription regulation</keyword>
<dbReference type="SMART" id="SM00398">
    <property type="entry name" value="HMG"/>
    <property type="match status" value="1"/>
</dbReference>
<feature type="domain" description="HMG box" evidence="6">
    <location>
        <begin position="154"/>
        <end position="223"/>
    </location>
</feature>
<evidence type="ECO:0000313" key="7">
    <source>
        <dbReference type="EMBL" id="OBA21131.1"/>
    </source>
</evidence>
<keyword evidence="8" id="KW-1185">Reference proteome</keyword>
<dbReference type="AlphaFoldDB" id="A0A1A0HAU0"/>
<feature type="region of interest" description="Disordered" evidence="5">
    <location>
        <begin position="346"/>
        <end position="371"/>
    </location>
</feature>
<organism evidence="7 8">
    <name type="scientific">Metschnikowia bicuspidata var. bicuspidata NRRL YB-4993</name>
    <dbReference type="NCBI Taxonomy" id="869754"/>
    <lineage>
        <taxon>Eukaryota</taxon>
        <taxon>Fungi</taxon>
        <taxon>Dikarya</taxon>
        <taxon>Ascomycota</taxon>
        <taxon>Saccharomycotina</taxon>
        <taxon>Pichiomycetes</taxon>
        <taxon>Metschnikowiaceae</taxon>
        <taxon>Metschnikowia</taxon>
    </lineage>
</organism>
<dbReference type="FunFam" id="1.10.30.10:FF:000041">
    <property type="entry name" value="HMG box family protein"/>
    <property type="match status" value="1"/>
</dbReference>
<feature type="compositionally biased region" description="Polar residues" evidence="5">
    <location>
        <begin position="98"/>
        <end position="117"/>
    </location>
</feature>
<sequence>MSASTFFPQEVPVESCKLSSKPYSLQLSAQQQQPANRHLPAILPIMNMGQLPQIKAEEASQALNYFNNPYPLYCQASNKGEGDLSELLQSSSNSSSSANQPSMNYYSATVSPQTPYSNALVASAPGPLQQTPRKERKYQKYSERCTCKRDENHIPRPRNAFILFRQKHHQSVLKESTKLKTNPDVSRELARRWKALTKDERSHWDSLADEEKRNHAIKYPNYRYKPRRHKNSKLCEICLVKPMSTNTPPVQTFAMTQDFSQVSSNQASKLVRLPAIPLNHYQLHNQEQQPTQLFHQQMNGQFQLPQQYPQLIPQSEAMYISHRYQQYGNCPQQSQYEFGDEISSHNHAFQQQHQQSASTQPQTQHQMQQPYMTQIQRRNSLTQHQILQHSPQHHPQADNYATIAPLQHLDQHPPQAPLGGTTHGVIGAQINGYPDKYCETSDSFSFPDQAGQGQKYTGLPNPIGAPMYAAHDPFTAPTLLQLY</sequence>
<dbReference type="InterPro" id="IPR050140">
    <property type="entry name" value="SRY-related_HMG-box_TF-like"/>
</dbReference>
<dbReference type="Gene3D" id="1.10.30.10">
    <property type="entry name" value="High mobility group box domain"/>
    <property type="match status" value="1"/>
</dbReference>
<evidence type="ECO:0000256" key="5">
    <source>
        <dbReference type="SAM" id="MobiDB-lite"/>
    </source>
</evidence>
<keyword evidence="3" id="KW-0804">Transcription</keyword>
<protein>
    <recommendedName>
        <fullName evidence="6">HMG box domain-containing protein</fullName>
    </recommendedName>
</protein>
<feature type="DNA-binding region" description="HMG box" evidence="4">
    <location>
        <begin position="154"/>
        <end position="223"/>
    </location>
</feature>
<accession>A0A1A0HAU0</accession>
<dbReference type="OrthoDB" id="6247875at2759"/>
<dbReference type="STRING" id="869754.A0A1A0HAU0"/>
<dbReference type="InterPro" id="IPR036910">
    <property type="entry name" value="HMG_box_dom_sf"/>
</dbReference>
<evidence type="ECO:0000256" key="2">
    <source>
        <dbReference type="ARBA" id="ARBA00023125"/>
    </source>
</evidence>
<evidence type="ECO:0000259" key="6">
    <source>
        <dbReference type="PROSITE" id="PS50118"/>
    </source>
</evidence>
<keyword evidence="4" id="KW-0539">Nucleus</keyword>
<dbReference type="PROSITE" id="PS50118">
    <property type="entry name" value="HMG_BOX_2"/>
    <property type="match status" value="1"/>
</dbReference>
<gene>
    <name evidence="7" type="ORF">METBIDRAFT_31734</name>
</gene>
<dbReference type="InterPro" id="IPR009071">
    <property type="entry name" value="HMG_box_dom"/>
</dbReference>
<dbReference type="PANTHER" id="PTHR10270:SF161">
    <property type="entry name" value="SEX-DETERMINING REGION Y PROTEIN"/>
    <property type="match status" value="1"/>
</dbReference>
<feature type="compositionally biased region" description="Low complexity" evidence="5">
    <location>
        <begin position="85"/>
        <end position="97"/>
    </location>
</feature>
<dbReference type="SUPFAM" id="SSF47095">
    <property type="entry name" value="HMG-box"/>
    <property type="match status" value="1"/>
</dbReference>
<dbReference type="RefSeq" id="XP_018711641.1">
    <property type="nucleotide sequence ID" value="XM_018855902.1"/>
</dbReference>
<dbReference type="CDD" id="cd01389">
    <property type="entry name" value="HMG-box_ROX1-like"/>
    <property type="match status" value="1"/>
</dbReference>
<dbReference type="GO" id="GO:0000122">
    <property type="term" value="P:negative regulation of transcription by RNA polymerase II"/>
    <property type="evidence" value="ECO:0007669"/>
    <property type="project" value="UniProtKB-ARBA"/>
</dbReference>
<evidence type="ECO:0000313" key="8">
    <source>
        <dbReference type="Proteomes" id="UP000092555"/>
    </source>
</evidence>
<reference evidence="7 8" key="1">
    <citation type="submission" date="2016-05" db="EMBL/GenBank/DDBJ databases">
        <title>Comparative genomics of biotechnologically important yeasts.</title>
        <authorList>
            <consortium name="DOE Joint Genome Institute"/>
            <person name="Riley R."/>
            <person name="Haridas S."/>
            <person name="Wolfe K.H."/>
            <person name="Lopes M.R."/>
            <person name="Hittinger C.T."/>
            <person name="Goker M."/>
            <person name="Salamov A."/>
            <person name="Wisecaver J."/>
            <person name="Long T.M."/>
            <person name="Aerts A.L."/>
            <person name="Barry K."/>
            <person name="Choi C."/>
            <person name="Clum A."/>
            <person name="Coughlan A.Y."/>
            <person name="Deshpande S."/>
            <person name="Douglass A.P."/>
            <person name="Hanson S.J."/>
            <person name="Klenk H.-P."/>
            <person name="LaButti K."/>
            <person name="Lapidus A."/>
            <person name="Lindquist E."/>
            <person name="Lipzen A."/>
            <person name="Meier-kolthoff J.P."/>
            <person name="Ohm R.A."/>
            <person name="Otillar R.P."/>
            <person name="Pangilinan J."/>
            <person name="Peng Y."/>
            <person name="Rokas A."/>
            <person name="Rosa C.A."/>
            <person name="Scheuner C."/>
            <person name="Sibirny A.A."/>
            <person name="Slot J.C."/>
            <person name="Stielow J.B."/>
            <person name="Sun H."/>
            <person name="Kurtzman C.P."/>
            <person name="Blackwell M."/>
            <person name="Grigoriev I.V."/>
            <person name="Jeffries T.W."/>
        </authorList>
    </citation>
    <scope>NUCLEOTIDE SEQUENCE [LARGE SCALE GENOMIC DNA]</scope>
    <source>
        <strain evidence="7 8">NRRL YB-4993</strain>
    </source>
</reference>
<dbReference type="GO" id="GO:0005634">
    <property type="term" value="C:nucleus"/>
    <property type="evidence" value="ECO:0007669"/>
    <property type="project" value="UniProtKB-UniRule"/>
</dbReference>
<evidence type="ECO:0000256" key="3">
    <source>
        <dbReference type="ARBA" id="ARBA00023163"/>
    </source>
</evidence>
<dbReference type="PANTHER" id="PTHR10270">
    <property type="entry name" value="SOX TRANSCRIPTION FACTOR"/>
    <property type="match status" value="1"/>
</dbReference>
<dbReference type="GeneID" id="30028878"/>
<proteinExistence type="predicted"/>
<comment type="caution">
    <text evidence="7">The sequence shown here is derived from an EMBL/GenBank/DDBJ whole genome shotgun (WGS) entry which is preliminary data.</text>
</comment>
<evidence type="ECO:0000256" key="1">
    <source>
        <dbReference type="ARBA" id="ARBA00023015"/>
    </source>
</evidence>
<dbReference type="GO" id="GO:0001228">
    <property type="term" value="F:DNA-binding transcription activator activity, RNA polymerase II-specific"/>
    <property type="evidence" value="ECO:0007669"/>
    <property type="project" value="TreeGrafter"/>
</dbReference>